<name>A0A3E0D8R5_9BACT</name>
<gene>
    <name evidence="1" type="ORF">C8N25_1345</name>
</gene>
<sequence length="88" mass="10600">MLQFFALETFKEISFDYKLRLRYAISNYGRLVSYTDEPKNGRLVKGSILDGYRVFRFKIRDADNNIKNKQYFFYRLVANYFIPKTSDT</sequence>
<evidence type="ECO:0000313" key="1">
    <source>
        <dbReference type="EMBL" id="REG78402.1"/>
    </source>
</evidence>
<keyword evidence="2" id="KW-1185">Reference proteome</keyword>
<reference evidence="1 2" key="1">
    <citation type="submission" date="2018-08" db="EMBL/GenBank/DDBJ databases">
        <title>Genomic Encyclopedia of Archaeal and Bacterial Type Strains, Phase II (KMG-II): from individual species to whole genera.</title>
        <authorList>
            <person name="Goeker M."/>
        </authorList>
    </citation>
    <scope>NUCLEOTIDE SEQUENCE [LARGE SCALE GENOMIC DNA]</scope>
    <source>
        <strain evidence="1 2">DSM 15986</strain>
    </source>
</reference>
<organism evidence="1 2">
    <name type="scientific">Algoriphagus antarcticus</name>
    <dbReference type="NCBI Taxonomy" id="238540"/>
    <lineage>
        <taxon>Bacteria</taxon>
        <taxon>Pseudomonadati</taxon>
        <taxon>Bacteroidota</taxon>
        <taxon>Cytophagia</taxon>
        <taxon>Cytophagales</taxon>
        <taxon>Cyclobacteriaceae</taxon>
        <taxon>Algoriphagus</taxon>
    </lineage>
</organism>
<comment type="caution">
    <text evidence="1">The sequence shown here is derived from an EMBL/GenBank/DDBJ whole genome shotgun (WGS) entry which is preliminary data.</text>
</comment>
<protein>
    <submittedName>
        <fullName evidence="1">NUMOD4 motif-containing protein</fullName>
    </submittedName>
</protein>
<dbReference type="AlphaFoldDB" id="A0A3E0D8R5"/>
<evidence type="ECO:0000313" key="2">
    <source>
        <dbReference type="Proteomes" id="UP000256405"/>
    </source>
</evidence>
<dbReference type="Gene3D" id="3.90.75.20">
    <property type="match status" value="1"/>
</dbReference>
<proteinExistence type="predicted"/>
<dbReference type="EMBL" id="QUNF01000034">
    <property type="protein sequence ID" value="REG78402.1"/>
    <property type="molecule type" value="Genomic_DNA"/>
</dbReference>
<accession>A0A3E0D8R5</accession>
<dbReference type="Proteomes" id="UP000256405">
    <property type="component" value="Unassembled WGS sequence"/>
</dbReference>